<protein>
    <submittedName>
        <fullName evidence="2">Uncharacterized protein</fullName>
    </submittedName>
</protein>
<keyword evidence="1" id="KW-0472">Membrane</keyword>
<dbReference type="AlphaFoldDB" id="A0A067GUG1"/>
<keyword evidence="3" id="KW-1185">Reference proteome</keyword>
<keyword evidence="1" id="KW-0812">Transmembrane</keyword>
<keyword evidence="1" id="KW-1133">Transmembrane helix</keyword>
<evidence type="ECO:0000313" key="3">
    <source>
        <dbReference type="Proteomes" id="UP000027120"/>
    </source>
</evidence>
<dbReference type="Proteomes" id="UP000027120">
    <property type="component" value="Unassembled WGS sequence"/>
</dbReference>
<name>A0A067GUG1_CITSI</name>
<proteinExistence type="predicted"/>
<sequence>MLFNILAHLTFFASFHHGPLTSNLQDQLTYYYGHDAKSISTFTMISIHLTVLLIAIYSFSGENYSFLFESTNFVI</sequence>
<dbReference type="EMBL" id="KK784875">
    <property type="protein sequence ID" value="KDO82320.1"/>
    <property type="molecule type" value="Genomic_DNA"/>
</dbReference>
<reference evidence="2 3" key="1">
    <citation type="submission" date="2014-04" db="EMBL/GenBank/DDBJ databases">
        <authorList>
            <consortium name="International Citrus Genome Consortium"/>
            <person name="Gmitter F."/>
            <person name="Chen C."/>
            <person name="Farmerie W."/>
            <person name="Harkins T."/>
            <person name="Desany B."/>
            <person name="Mohiuddin M."/>
            <person name="Kodira C."/>
            <person name="Borodovsky M."/>
            <person name="Lomsadze A."/>
            <person name="Burns P."/>
            <person name="Jenkins J."/>
            <person name="Prochnik S."/>
            <person name="Shu S."/>
            <person name="Chapman J."/>
            <person name="Pitluck S."/>
            <person name="Schmutz J."/>
            <person name="Rokhsar D."/>
        </authorList>
    </citation>
    <scope>NUCLEOTIDE SEQUENCE</scope>
</reference>
<evidence type="ECO:0000256" key="1">
    <source>
        <dbReference type="SAM" id="Phobius"/>
    </source>
</evidence>
<gene>
    <name evidence="2" type="ORF">CISIN_1g035033mg</name>
</gene>
<feature type="transmembrane region" description="Helical" evidence="1">
    <location>
        <begin position="39"/>
        <end position="59"/>
    </location>
</feature>
<organism evidence="2 3">
    <name type="scientific">Citrus sinensis</name>
    <name type="common">Sweet orange</name>
    <name type="synonym">Citrus aurantium var. sinensis</name>
    <dbReference type="NCBI Taxonomy" id="2711"/>
    <lineage>
        <taxon>Eukaryota</taxon>
        <taxon>Viridiplantae</taxon>
        <taxon>Streptophyta</taxon>
        <taxon>Embryophyta</taxon>
        <taxon>Tracheophyta</taxon>
        <taxon>Spermatophyta</taxon>
        <taxon>Magnoliopsida</taxon>
        <taxon>eudicotyledons</taxon>
        <taxon>Gunneridae</taxon>
        <taxon>Pentapetalae</taxon>
        <taxon>rosids</taxon>
        <taxon>malvids</taxon>
        <taxon>Sapindales</taxon>
        <taxon>Rutaceae</taxon>
        <taxon>Aurantioideae</taxon>
        <taxon>Citrus</taxon>
    </lineage>
</organism>
<accession>A0A067GUG1</accession>
<evidence type="ECO:0000313" key="2">
    <source>
        <dbReference type="EMBL" id="KDO82320.1"/>
    </source>
</evidence>